<name>A0A6J5LPN0_9CAUD</name>
<proteinExistence type="predicted"/>
<dbReference type="SUPFAM" id="SSF57997">
    <property type="entry name" value="Tropomyosin"/>
    <property type="match status" value="1"/>
</dbReference>
<dbReference type="InterPro" id="IPR027267">
    <property type="entry name" value="AH/BAR_dom_sf"/>
</dbReference>
<dbReference type="EMBL" id="LR796322">
    <property type="protein sequence ID" value="CAB4136415.1"/>
    <property type="molecule type" value="Genomic_DNA"/>
</dbReference>
<dbReference type="Gene3D" id="1.20.1270.60">
    <property type="entry name" value="Arfaptin homology (AH) domain/BAR domain"/>
    <property type="match status" value="1"/>
</dbReference>
<keyword evidence="1" id="KW-0175">Coiled coil</keyword>
<accession>A0A6J5LPN0</accession>
<dbReference type="EMBL" id="LR796554">
    <property type="protein sequence ID" value="CAB4151223.1"/>
    <property type="molecule type" value="Genomic_DNA"/>
</dbReference>
<evidence type="ECO:0008006" key="4">
    <source>
        <dbReference type="Google" id="ProtNLM"/>
    </source>
</evidence>
<evidence type="ECO:0000256" key="1">
    <source>
        <dbReference type="SAM" id="Coils"/>
    </source>
</evidence>
<feature type="coiled-coil region" evidence="1">
    <location>
        <begin position="50"/>
        <end position="140"/>
    </location>
</feature>
<sequence length="895" mass="99291">MSEFIEILSPSALKDLQTANSEVLTLIKNIDNAGKSMQNIKTPSGSDSAIKDLNAKLIQQEKAYTALQIQLERYAQAQNRTKISNNALEKSEISLEQARIRNEKALDREVAKLEASQQLYNKVQQKLNALSNEYKNLAIKKELSGKLTDAEAKRYDFLSSKITKYDTTLKAVDASMGKYQRNVGNYSSAFNPLSNSINQLTREMPAFANSVQTGFMAISNNLPIFFDAMQQAIAQQKELQAQGQPSKNALQVLAGGFFTLGTALSVGVTLLTLFGPKIIDAIFNTEKKKKADEEATKAIEAKDKAEKEYMDTMVKAGSEEISRSQILFENAKNVNMSMRDRLDAIKQLKERYPDYLGHLTNEQFLSGKTAEAEERLNEALIKRGVAIAIQSKLTEQYNKLTEVLLRLDKLRTSSSEVTKEEIELNKKLGVSYTQMMKNKETISNLGLASASREKKAIDAQIQSLFNLYNQYAPYLSAVNESTKANDKNTKALKENNKELEKKGEFLSKAYLENQISALEKELTLISKLNPNYQLFNTTLNQTKALYDALYGDGKIKKGQEDLIQGIELTDEAVYADYFAWLKLKEATDSYLKTLSSDAFNKAFDNIGLSSAKMFFDFDKNGQSTFDKLIEGADSLKEKFAITFQAVGDTAQDVFNKMVNLSNQRFETEKTNLQKEKDIAIAFAGESASAKEEINRQYDERQREIRNREAKAKKQQAIFNIIIDTAQGVVSALASGNIPLSIAIGVIGALQAGIVASQPTPQFYKGTDNAPEGWAWTQEKGAEVITDKNGKLKSTGNNKGAQMTYLNKGDKVFTAEKSKLMFDNGLNNILSSNGISGSKIEVNTPNIDVSGVIKAIENKPSVINQIDKGGFRQLLSNGHGIKEITNRRINGIGTNV</sequence>
<gene>
    <name evidence="2" type="ORF">UFOVP304_41</name>
    <name evidence="3" type="ORF">UFOVP584_6</name>
</gene>
<organism evidence="2">
    <name type="scientific">uncultured Caudovirales phage</name>
    <dbReference type="NCBI Taxonomy" id="2100421"/>
    <lineage>
        <taxon>Viruses</taxon>
        <taxon>Duplodnaviria</taxon>
        <taxon>Heunggongvirae</taxon>
        <taxon>Uroviricota</taxon>
        <taxon>Caudoviricetes</taxon>
        <taxon>Peduoviridae</taxon>
        <taxon>Maltschvirus</taxon>
        <taxon>Maltschvirus maltsch</taxon>
    </lineage>
</organism>
<reference evidence="2" key="1">
    <citation type="submission" date="2020-04" db="EMBL/GenBank/DDBJ databases">
        <authorList>
            <person name="Chiriac C."/>
            <person name="Salcher M."/>
            <person name="Ghai R."/>
            <person name="Kavagutti S V."/>
        </authorList>
    </citation>
    <scope>NUCLEOTIDE SEQUENCE</scope>
</reference>
<protein>
    <recommendedName>
        <fullName evidence="4">Phage tail tape measure protein</fullName>
    </recommendedName>
</protein>
<evidence type="ECO:0000313" key="2">
    <source>
        <dbReference type="EMBL" id="CAB4136415.1"/>
    </source>
</evidence>
<evidence type="ECO:0000313" key="3">
    <source>
        <dbReference type="EMBL" id="CAB4151223.1"/>
    </source>
</evidence>